<evidence type="ECO:0000313" key="1">
    <source>
        <dbReference type="EMBL" id="MBC6450591.1"/>
    </source>
</evidence>
<proteinExistence type="predicted"/>
<name>A0ABR7LDX1_9PSEU</name>
<accession>A0ABR7LDX1</accession>
<keyword evidence="2" id="KW-1185">Reference proteome</keyword>
<dbReference type="PANTHER" id="PTHR11941:SF54">
    <property type="entry name" value="ENOYL-COA HYDRATASE, MITOCHONDRIAL"/>
    <property type="match status" value="1"/>
</dbReference>
<reference evidence="1 2" key="1">
    <citation type="submission" date="2020-06" db="EMBL/GenBank/DDBJ databases">
        <title>Actinokineospora xiongansis sp. nov., isolated from soil of Baiyangdian.</title>
        <authorList>
            <person name="Zhang X."/>
        </authorList>
    </citation>
    <scope>NUCLEOTIDE SEQUENCE [LARGE SCALE GENOMIC DNA]</scope>
    <source>
        <strain evidence="1 2">HBU206404</strain>
    </source>
</reference>
<organism evidence="1 2">
    <name type="scientific">Actinokineospora xionganensis</name>
    <dbReference type="NCBI Taxonomy" id="2684470"/>
    <lineage>
        <taxon>Bacteria</taxon>
        <taxon>Bacillati</taxon>
        <taxon>Actinomycetota</taxon>
        <taxon>Actinomycetes</taxon>
        <taxon>Pseudonocardiales</taxon>
        <taxon>Pseudonocardiaceae</taxon>
        <taxon>Actinokineospora</taxon>
    </lineage>
</organism>
<dbReference type="SUPFAM" id="SSF52096">
    <property type="entry name" value="ClpP/crotonase"/>
    <property type="match status" value="1"/>
</dbReference>
<dbReference type="RefSeq" id="WP_187223690.1">
    <property type="nucleotide sequence ID" value="NZ_JABVED010000018.1"/>
</dbReference>
<dbReference type="InterPro" id="IPR001753">
    <property type="entry name" value="Enoyl-CoA_hydra/iso"/>
</dbReference>
<dbReference type="Gene3D" id="3.90.226.10">
    <property type="entry name" value="2-enoyl-CoA Hydratase, Chain A, domain 1"/>
    <property type="match status" value="1"/>
</dbReference>
<dbReference type="CDD" id="cd06558">
    <property type="entry name" value="crotonase-like"/>
    <property type="match status" value="1"/>
</dbReference>
<dbReference type="InterPro" id="IPR029045">
    <property type="entry name" value="ClpP/crotonase-like_dom_sf"/>
</dbReference>
<dbReference type="Pfam" id="PF00378">
    <property type="entry name" value="ECH_1"/>
    <property type="match status" value="1"/>
</dbReference>
<dbReference type="PANTHER" id="PTHR11941">
    <property type="entry name" value="ENOYL-COA HYDRATASE-RELATED"/>
    <property type="match status" value="1"/>
</dbReference>
<evidence type="ECO:0000313" key="2">
    <source>
        <dbReference type="Proteomes" id="UP000734823"/>
    </source>
</evidence>
<sequence>MITVEAHGDLAVLRLDHGKVNALDLQLCEAISRTVSSLVADGLIITGAGQAFSAGVDLRRVVEGGANYVADFLPALSKAFLAIFDCPRPVIAAVGGAAIAGGCVIAAAADYRIMSAGRIGLTELLVGVPFPVAALEIIRHAVGHHAQRLINTGAVLDAQTALSVGLIDEVVSPDDLLDRALTRATALSRIPPAAFALTKRQLHRPARSRIEAARGVDDPKVTALWQSPKALSNIADYLETLRQSRVQHSGGRWIRRAD</sequence>
<gene>
    <name evidence="1" type="ORF">GPZ80_25870</name>
</gene>
<protein>
    <submittedName>
        <fullName evidence="1">Enoyl-CoA hydratase/isomerase family protein</fullName>
    </submittedName>
</protein>
<comment type="caution">
    <text evidence="1">The sequence shown here is derived from an EMBL/GenBank/DDBJ whole genome shotgun (WGS) entry which is preliminary data.</text>
</comment>
<dbReference type="EMBL" id="JABVED010000018">
    <property type="protein sequence ID" value="MBC6450591.1"/>
    <property type="molecule type" value="Genomic_DNA"/>
</dbReference>
<dbReference type="Proteomes" id="UP000734823">
    <property type="component" value="Unassembled WGS sequence"/>
</dbReference>